<dbReference type="EMBL" id="CP013232">
    <property type="protein sequence ID" value="AMO94922.1"/>
    <property type="molecule type" value="Genomic_DNA"/>
</dbReference>
<evidence type="ECO:0000313" key="1">
    <source>
        <dbReference type="EMBL" id="AMO94922.1"/>
    </source>
</evidence>
<evidence type="ECO:0000313" key="2">
    <source>
        <dbReference type="Proteomes" id="UP000072421"/>
    </source>
</evidence>
<name>A0A127PAT4_9BURK</name>
<dbReference type="Proteomes" id="UP000072421">
    <property type="component" value="Chromosome"/>
</dbReference>
<sequence length="78" mass="8944">MTAFYATNPGGYPDLKYDTVWFPIENPATHNSNFVHVGNLSEGCVTMYELKMWNPLYLYLISNRMDKDGKYVGTVTIE</sequence>
<protein>
    <submittedName>
        <fullName evidence="1">Uncharacterized protein</fullName>
    </submittedName>
</protein>
<gene>
    <name evidence="1" type="ORF">CFter6_2234</name>
</gene>
<organism evidence="1">
    <name type="scientific">Collimonas fungivorans</name>
    <dbReference type="NCBI Taxonomy" id="158899"/>
    <lineage>
        <taxon>Bacteria</taxon>
        <taxon>Pseudomonadati</taxon>
        <taxon>Pseudomonadota</taxon>
        <taxon>Betaproteobacteria</taxon>
        <taxon>Burkholderiales</taxon>
        <taxon>Oxalobacteraceae</taxon>
        <taxon>Collimonas</taxon>
    </lineage>
</organism>
<dbReference type="PATRIC" id="fig|158899.10.peg.2231"/>
<proteinExistence type="predicted"/>
<reference evidence="1 2" key="1">
    <citation type="submission" date="2015-11" db="EMBL/GenBank/DDBJ databases">
        <title>Exploring the genomic traits of fungus-feeding bacterial genus Collimonas.</title>
        <authorList>
            <person name="Song C."/>
            <person name="Schmidt R."/>
            <person name="de Jager V."/>
            <person name="Krzyzanowska D."/>
            <person name="Jongedijk E."/>
            <person name="Cankar K."/>
            <person name="Beekwilder J."/>
            <person name="van Veen A."/>
            <person name="de Boer W."/>
            <person name="van Veen J.A."/>
            <person name="Garbeva P."/>
        </authorList>
    </citation>
    <scope>NUCLEOTIDE SEQUENCE [LARGE SCALE GENOMIC DNA]</scope>
    <source>
        <strain evidence="1 2">Ter6</strain>
    </source>
</reference>
<dbReference type="AlphaFoldDB" id="A0A127PAT4"/>
<accession>A0A127PAT4</accession>